<organism evidence="2 3">
    <name type="scientific">Aureococcus anophagefferens</name>
    <name type="common">Harmful bloom alga</name>
    <dbReference type="NCBI Taxonomy" id="44056"/>
    <lineage>
        <taxon>Eukaryota</taxon>
        <taxon>Sar</taxon>
        <taxon>Stramenopiles</taxon>
        <taxon>Ochrophyta</taxon>
        <taxon>Pelagophyceae</taxon>
        <taxon>Pelagomonadales</taxon>
        <taxon>Pelagomonadaceae</taxon>
        <taxon>Aureococcus</taxon>
    </lineage>
</organism>
<name>A0ABR1G484_AURAN</name>
<keyword evidence="1" id="KW-1133">Transmembrane helix</keyword>
<gene>
    <name evidence="2" type="ORF">SO694_00085136</name>
</gene>
<comment type="caution">
    <text evidence="2">The sequence shown here is derived from an EMBL/GenBank/DDBJ whole genome shotgun (WGS) entry which is preliminary data.</text>
</comment>
<keyword evidence="3" id="KW-1185">Reference proteome</keyword>
<reference evidence="2 3" key="1">
    <citation type="submission" date="2024-03" db="EMBL/GenBank/DDBJ databases">
        <title>Aureococcus anophagefferens CCMP1851 and Kratosvirus quantuckense: Draft genome of a second virus-susceptible host strain in the model system.</title>
        <authorList>
            <person name="Chase E."/>
            <person name="Truchon A.R."/>
            <person name="Schepens W."/>
            <person name="Wilhelm S.W."/>
        </authorList>
    </citation>
    <scope>NUCLEOTIDE SEQUENCE [LARGE SCALE GENOMIC DNA]</scope>
    <source>
        <strain evidence="2 3">CCMP1851</strain>
    </source>
</reference>
<dbReference type="EMBL" id="JBBJCI010000123">
    <property type="protein sequence ID" value="KAK7247945.1"/>
    <property type="molecule type" value="Genomic_DNA"/>
</dbReference>
<dbReference type="Proteomes" id="UP001363151">
    <property type="component" value="Unassembled WGS sequence"/>
</dbReference>
<keyword evidence="1" id="KW-0812">Transmembrane</keyword>
<accession>A0ABR1G484</accession>
<evidence type="ECO:0000313" key="3">
    <source>
        <dbReference type="Proteomes" id="UP001363151"/>
    </source>
</evidence>
<feature type="transmembrane region" description="Helical" evidence="1">
    <location>
        <begin position="155"/>
        <end position="174"/>
    </location>
</feature>
<proteinExistence type="predicted"/>
<keyword evidence="1" id="KW-0472">Membrane</keyword>
<protein>
    <submittedName>
        <fullName evidence="2">Uncharacterized protein</fullName>
    </submittedName>
</protein>
<sequence>MVNQVDEDAVNIARAMRKDKKRVERLAMLEKQGTVNILDAATSELSGIGLKAKCVDDGEVELLWGTNDEEDNKGFVVEKKLVGRSEWEEVASYSSWSPLKSKGTLGGAYSYVDVTAEEGEWLYRVVAEQVDNTRAITCQVGISVESAGQALQTKIIVGAAAVLGVGFLAAGALLDPIRGLKDRRHMPSGVRAVRTLRRKASPESLELLEQLETLLEDRSRLDKFSADAFGPTVLDLEDYDEGLRSDDPDDLEVVLDRARAAQDALDAFCLAAAAAAGLGPDVYERARRKGFGRAADKVRADYDGDAKRLRDGARGSLVAETEGDLARLLRTLMRSNGDTARVVRFANRFRRPPFTGYRDALFTVRLGDGGRAPVLAEVQVHYGPLADSRDSCAKSYEAFRAYFRRGRAAEKLDVLRRLAERASPDFQAGVEAALAGDDGDLLASLADVGADADVLERSGDVELAVAARRRLVDLAVDASGKGSLAHAAALEGE</sequence>
<evidence type="ECO:0000313" key="2">
    <source>
        <dbReference type="EMBL" id="KAK7247945.1"/>
    </source>
</evidence>
<feature type="non-terminal residue" evidence="2">
    <location>
        <position position="493"/>
    </location>
</feature>
<evidence type="ECO:0000256" key="1">
    <source>
        <dbReference type="SAM" id="Phobius"/>
    </source>
</evidence>